<evidence type="ECO:0000313" key="6">
    <source>
        <dbReference type="Proteomes" id="UP001608902"/>
    </source>
</evidence>
<evidence type="ECO:0000256" key="3">
    <source>
        <dbReference type="SAM" id="MobiDB-lite"/>
    </source>
</evidence>
<feature type="region of interest" description="Disordered" evidence="3">
    <location>
        <begin position="258"/>
        <end position="285"/>
    </location>
</feature>
<accession>A0ABD6EJU6</accession>
<keyword evidence="6" id="KW-1185">Reference proteome</keyword>
<dbReference type="InterPro" id="IPR006020">
    <property type="entry name" value="PTB/PI_dom"/>
</dbReference>
<evidence type="ECO:0000256" key="2">
    <source>
        <dbReference type="ARBA" id="ARBA00022553"/>
    </source>
</evidence>
<keyword evidence="1" id="KW-0217">Developmental protein</keyword>
<dbReference type="EMBL" id="JBGFUD010004241">
    <property type="protein sequence ID" value="MFH4979482.1"/>
    <property type="molecule type" value="Genomic_DNA"/>
</dbReference>
<dbReference type="InterPro" id="IPR016698">
    <property type="entry name" value="Numb/numb-like"/>
</dbReference>
<dbReference type="Proteomes" id="UP001608902">
    <property type="component" value="Unassembled WGS sequence"/>
</dbReference>
<proteinExistence type="predicted"/>
<dbReference type="PROSITE" id="PS01179">
    <property type="entry name" value="PID"/>
    <property type="match status" value="1"/>
</dbReference>
<feature type="compositionally biased region" description="Polar residues" evidence="3">
    <location>
        <begin position="274"/>
        <end position="285"/>
    </location>
</feature>
<dbReference type="InterPro" id="IPR011993">
    <property type="entry name" value="PH-like_dom_sf"/>
</dbReference>
<sequence>MHKSYDLFFAYPTFFKKSFLFSRFSRNINVSEEFSNKPILKSGFLHRGMDRIRRSFRESLRRRSSRDRAVEVGCPAANSVIANSQPSSSSSVQNGKNEMWQPDEAAVRAGTCNFNVKYLGAVEVFESRGMQTCEGALKRLRSQRRRPVRAVLYISGDGIRVVDQETNRGLIVDQTIEKVSFCAPDRTHDKGFAYICRDGTSRRWMCHGFHATKETGERLSHAVGCAFAVCLERKKKRDAEAVAAVEASARFPSMSAAESRSTKGFTLTDHSENSSDLSPQMSLTGTFNRGSSAYNSFRRQLSITERLRDPQTAIVQDPPATSSSASTMTFRSRMRPVGNPSLFERQGSLKAPQSSVSNSAAFRRHFSLRAVSPDYQNFPVTNYSEPIIEDEEETYSANSASLSQPPLSRLQGRVLASSSCFYPSDTASPVLSNGVLSTNSSQHAWSSFDDTDEQNKYSFNRREHSLFHDGTGISSIDRSKADRWLEQTLKTSLSLNSPLRNHASNGAKENHVDVDSPPQQPPPPLPPSSFSSRLKHSEDDRVMQSSESMPTFRQDDSRCALPSINEDSAVNPEPNTVSSTSTRSQNRAVDVFGQSAFGQSVRSQSDIAKNGSLEKPTSITSKFKEECDPFDVKWSLLAMCSTSPTTQTSPKSTNPFCIFR</sequence>
<feature type="domain" description="PID" evidence="4">
    <location>
        <begin position="112"/>
        <end position="242"/>
    </location>
</feature>
<dbReference type="PANTHER" id="PTHR47368">
    <property type="entry name" value="NUMB"/>
    <property type="match status" value="1"/>
</dbReference>
<evidence type="ECO:0000313" key="5">
    <source>
        <dbReference type="EMBL" id="MFH4979482.1"/>
    </source>
</evidence>
<dbReference type="AlphaFoldDB" id="A0ABD6EJU6"/>
<comment type="caution">
    <text evidence="5">The sequence shown here is derived from an EMBL/GenBank/DDBJ whole genome shotgun (WGS) entry which is preliminary data.</text>
</comment>
<dbReference type="SMART" id="SM00462">
    <property type="entry name" value="PTB"/>
    <property type="match status" value="1"/>
</dbReference>
<keyword evidence="2" id="KW-0597">Phosphoprotein</keyword>
<feature type="compositionally biased region" description="Polar residues" evidence="3">
    <location>
        <begin position="565"/>
        <end position="584"/>
    </location>
</feature>
<dbReference type="PANTHER" id="PTHR47368:SF2">
    <property type="entry name" value="PID DOMAIN-CONTAINING PROTEIN"/>
    <property type="match status" value="1"/>
</dbReference>
<evidence type="ECO:0000259" key="4">
    <source>
        <dbReference type="PROSITE" id="PS01179"/>
    </source>
</evidence>
<name>A0ABD6EJU6_9BILA</name>
<feature type="compositionally biased region" description="Pro residues" evidence="3">
    <location>
        <begin position="518"/>
        <end position="527"/>
    </location>
</feature>
<evidence type="ECO:0000256" key="1">
    <source>
        <dbReference type="ARBA" id="ARBA00022473"/>
    </source>
</evidence>
<dbReference type="CDD" id="cd01268">
    <property type="entry name" value="PTB_Numb"/>
    <property type="match status" value="1"/>
</dbReference>
<protein>
    <recommendedName>
        <fullName evidence="4">PID domain-containing protein</fullName>
    </recommendedName>
</protein>
<dbReference type="Gene3D" id="2.30.29.30">
    <property type="entry name" value="Pleckstrin-homology domain (PH domain)/Phosphotyrosine-binding domain (PTB)"/>
    <property type="match status" value="1"/>
</dbReference>
<reference evidence="5 6" key="1">
    <citation type="submission" date="2024-08" db="EMBL/GenBank/DDBJ databases">
        <title>Gnathostoma spinigerum genome.</title>
        <authorList>
            <person name="Gonzalez-Bertolin B."/>
            <person name="Monzon S."/>
            <person name="Zaballos A."/>
            <person name="Jimenez P."/>
            <person name="Dekumyoy P."/>
            <person name="Varona S."/>
            <person name="Cuesta I."/>
            <person name="Sumanam S."/>
            <person name="Adisakwattana P."/>
            <person name="Gasser R.B."/>
            <person name="Hernandez-Gonzalez A."/>
            <person name="Young N.D."/>
            <person name="Perteguer M.J."/>
        </authorList>
    </citation>
    <scope>NUCLEOTIDE SEQUENCE [LARGE SCALE GENOMIC DNA]</scope>
    <source>
        <strain evidence="5">AL3</strain>
        <tissue evidence="5">Liver</tissue>
    </source>
</reference>
<organism evidence="5 6">
    <name type="scientific">Gnathostoma spinigerum</name>
    <dbReference type="NCBI Taxonomy" id="75299"/>
    <lineage>
        <taxon>Eukaryota</taxon>
        <taxon>Metazoa</taxon>
        <taxon>Ecdysozoa</taxon>
        <taxon>Nematoda</taxon>
        <taxon>Chromadorea</taxon>
        <taxon>Rhabditida</taxon>
        <taxon>Spirurina</taxon>
        <taxon>Gnathostomatomorpha</taxon>
        <taxon>Gnathostomatoidea</taxon>
        <taxon>Gnathostomatidae</taxon>
        <taxon>Gnathostoma</taxon>
    </lineage>
</organism>
<feature type="compositionally biased region" description="Polar residues" evidence="3">
    <location>
        <begin position="495"/>
        <end position="504"/>
    </location>
</feature>
<gene>
    <name evidence="5" type="ORF">AB6A40_006191</name>
</gene>
<dbReference type="Pfam" id="PF00640">
    <property type="entry name" value="PID"/>
    <property type="match status" value="1"/>
</dbReference>
<feature type="region of interest" description="Disordered" evidence="3">
    <location>
        <begin position="495"/>
        <end position="584"/>
    </location>
</feature>
<dbReference type="FunFam" id="2.30.29.30:FF:000486">
    <property type="entry name" value="Numb-related protein 1"/>
    <property type="match status" value="1"/>
</dbReference>
<dbReference type="SUPFAM" id="SSF50729">
    <property type="entry name" value="PH domain-like"/>
    <property type="match status" value="1"/>
</dbReference>